<gene>
    <name evidence="2" type="ORF">DXD79_32305</name>
</gene>
<dbReference type="Pfam" id="PF04717">
    <property type="entry name" value="Phage_base_V"/>
    <property type="match status" value="1"/>
</dbReference>
<dbReference type="SUPFAM" id="SSF69279">
    <property type="entry name" value="Phage tail proteins"/>
    <property type="match status" value="1"/>
</dbReference>
<dbReference type="RefSeq" id="WP_118033357.1">
    <property type="nucleotide sequence ID" value="NZ_QSON01000032.1"/>
</dbReference>
<dbReference type="Gene3D" id="3.55.50.10">
    <property type="entry name" value="Baseplate protein-like domains"/>
    <property type="match status" value="1"/>
</dbReference>
<dbReference type="Proteomes" id="UP000263014">
    <property type="component" value="Unassembled WGS sequence"/>
</dbReference>
<reference evidence="2 3" key="1">
    <citation type="submission" date="2018-08" db="EMBL/GenBank/DDBJ databases">
        <title>A genome reference for cultivated species of the human gut microbiota.</title>
        <authorList>
            <person name="Zou Y."/>
            <person name="Xue W."/>
            <person name="Luo G."/>
        </authorList>
    </citation>
    <scope>NUCLEOTIDE SEQUENCE [LARGE SCALE GENOMIC DNA]</scope>
    <source>
        <strain evidence="2 3">TM09-12</strain>
    </source>
</reference>
<feature type="domain" description="Gp5/Type VI secretion system Vgr protein OB-fold" evidence="1">
    <location>
        <begin position="524"/>
        <end position="586"/>
    </location>
</feature>
<evidence type="ECO:0000313" key="3">
    <source>
        <dbReference type="Proteomes" id="UP000263014"/>
    </source>
</evidence>
<protein>
    <recommendedName>
        <fullName evidence="1">Gp5/Type VI secretion system Vgr protein OB-fold domain-containing protein</fullName>
    </recommendedName>
</protein>
<dbReference type="AlphaFoldDB" id="A0A374NWS9"/>
<proteinExistence type="predicted"/>
<name>A0A374NWS9_9FIRM</name>
<dbReference type="InterPro" id="IPR006531">
    <property type="entry name" value="Gp5/Vgr_OB"/>
</dbReference>
<evidence type="ECO:0000259" key="1">
    <source>
        <dbReference type="Pfam" id="PF04717"/>
    </source>
</evidence>
<organism evidence="2 3">
    <name type="scientific">Hungatella hathewayi</name>
    <dbReference type="NCBI Taxonomy" id="154046"/>
    <lineage>
        <taxon>Bacteria</taxon>
        <taxon>Bacillati</taxon>
        <taxon>Bacillota</taxon>
        <taxon>Clostridia</taxon>
        <taxon>Lachnospirales</taxon>
        <taxon>Lachnospiraceae</taxon>
        <taxon>Hungatella</taxon>
    </lineage>
</organism>
<comment type="caution">
    <text evidence="2">The sequence shown here is derived from an EMBL/GenBank/DDBJ whole genome shotgun (WGS) entry which is preliminary data.</text>
</comment>
<evidence type="ECO:0000313" key="2">
    <source>
        <dbReference type="EMBL" id="RGI95347.1"/>
    </source>
</evidence>
<dbReference type="Pfam" id="PF05954">
    <property type="entry name" value="Phage_GPD"/>
    <property type="match status" value="1"/>
</dbReference>
<dbReference type="EMBL" id="QSON01000032">
    <property type="protein sequence ID" value="RGI95347.1"/>
    <property type="molecule type" value="Genomic_DNA"/>
</dbReference>
<sequence>MEKMKPWSDIQVKDLGLDVKHMNTEDPSVVNATGFPKNVHISRFNTAEPGSGESVTIGRRRSAETLRSGFASTPFQNRIENRLEKEYTGASRNLTQSLAASQSLEDRSFRKEDTLEYILTDRSGIAQVNPTRSSGGLRSQQDYEMHYADDSLGGDVTYDELLYYLLQVMYLQRLMEQMKRIEANPDMPYLANAFAEDEGLSAQGEGYAYMDMQDSMKGHGMEGQMTQLEDDGAITYKDLFLSTMEVAYFIDVKIKQYPGKHASLYVKAVLDSDMDENDFHGISDNVSLQYWKDEEAHVLFYGVIDDLFLDRDGEGKILVLTAWDATMQMDIQRKKRIFQNPEMGVHQLVSEVMKTYIGSDYKIHVPDVPIGQLVVQYEETDWEFLKRFLSKYNEMLYSDTTFPDIRFEAGLSPHPEAYCWDALPFVLSQDLDKFVELKVNGMDQLTGSQNTMFEVASYDVVTIGSQVIYKGSPWFVESTERIMENGLLKSVYRLRQREGLKVLPYFNQNITGVSIDGTISGVQRDRVQVEMEIEAGDGGSERYWFPFSTVAASSDGSGWYCMPEAGESVRVYFPTDDEKEAYVVTAIKSHEPDAGNPNDPMGNPNVRNIETAQGNQVQFTEEGVVIAAGEGKGSILIKKSGEIVLDALLDIRISAVENLNIAAMNELTIKSQDSIRIASSAGGDVEIQKGTVTLHGKLINEN</sequence>
<accession>A0A374NWS9</accession>